<dbReference type="RefSeq" id="WP_260977900.1">
    <property type="nucleotide sequence ID" value="NZ_JAOANI010000031.1"/>
</dbReference>
<dbReference type="InterPro" id="IPR058625">
    <property type="entry name" value="MdtA-like_BSH"/>
</dbReference>
<evidence type="ECO:0000256" key="3">
    <source>
        <dbReference type="ARBA" id="ARBA00022448"/>
    </source>
</evidence>
<dbReference type="SUPFAM" id="SSF111369">
    <property type="entry name" value="HlyD-like secretion proteins"/>
    <property type="match status" value="1"/>
</dbReference>
<dbReference type="PROSITE" id="PS51257">
    <property type="entry name" value="PROKAR_LIPOPROTEIN"/>
    <property type="match status" value="1"/>
</dbReference>
<feature type="domain" description="Multidrug resistance protein MdtA-like barrel-sandwich hybrid" evidence="5">
    <location>
        <begin position="67"/>
        <end position="187"/>
    </location>
</feature>
<dbReference type="Gene3D" id="2.40.420.20">
    <property type="match status" value="1"/>
</dbReference>
<dbReference type="Pfam" id="PF25967">
    <property type="entry name" value="RND-MFP_C"/>
    <property type="match status" value="1"/>
</dbReference>
<evidence type="ECO:0000259" key="5">
    <source>
        <dbReference type="Pfam" id="PF25917"/>
    </source>
</evidence>
<protein>
    <submittedName>
        <fullName evidence="7">Efflux RND transporter periplasmic adaptor subunit</fullName>
    </submittedName>
</protein>
<dbReference type="Proteomes" id="UP001147830">
    <property type="component" value="Unassembled WGS sequence"/>
</dbReference>
<evidence type="ECO:0000313" key="7">
    <source>
        <dbReference type="EMBL" id="MCT7361071.1"/>
    </source>
</evidence>
<organism evidence="7 8">
    <name type="scientific">Thalassolituus pacificus</name>
    <dbReference type="NCBI Taxonomy" id="2975440"/>
    <lineage>
        <taxon>Bacteria</taxon>
        <taxon>Pseudomonadati</taxon>
        <taxon>Pseudomonadota</taxon>
        <taxon>Gammaproteobacteria</taxon>
        <taxon>Oceanospirillales</taxon>
        <taxon>Oceanospirillaceae</taxon>
        <taxon>Thalassolituus</taxon>
    </lineage>
</organism>
<name>A0A9X2WIG0_9GAMM</name>
<comment type="caution">
    <text evidence="7">The sequence shown here is derived from an EMBL/GenBank/DDBJ whole genome shotgun (WGS) entry which is preliminary data.</text>
</comment>
<gene>
    <name evidence="7" type="ORF">NYR02_18785</name>
</gene>
<feature type="chain" id="PRO_5040849107" evidence="4">
    <location>
        <begin position="24"/>
        <end position="367"/>
    </location>
</feature>
<dbReference type="Gene3D" id="2.40.50.100">
    <property type="match status" value="1"/>
</dbReference>
<evidence type="ECO:0000259" key="6">
    <source>
        <dbReference type="Pfam" id="PF25967"/>
    </source>
</evidence>
<dbReference type="InterPro" id="IPR058627">
    <property type="entry name" value="MdtA-like_C"/>
</dbReference>
<reference evidence="7" key="1">
    <citation type="journal article" date="2022" name="Front. Microbiol.">
        <title>Genome-based taxonomic rearrangement of Oceanobacter-related bacteria including the description of Thalassolituus hydrocarbonoclasticus sp. nov. and Thalassolituus pacificus sp. nov. and emended description of the genus Thalassolituus.</title>
        <authorList>
            <person name="Dong C."/>
            <person name="Wei L."/>
            <person name="Wang J."/>
            <person name="Lai Q."/>
            <person name="Huang Z."/>
            <person name="Shao Z."/>
        </authorList>
    </citation>
    <scope>NUCLEOTIDE SEQUENCE</scope>
    <source>
        <strain evidence="7">59MF3M-4</strain>
    </source>
</reference>
<dbReference type="GO" id="GO:0015562">
    <property type="term" value="F:efflux transmembrane transporter activity"/>
    <property type="evidence" value="ECO:0007669"/>
    <property type="project" value="TreeGrafter"/>
</dbReference>
<accession>A0A9X2WIG0</accession>
<dbReference type="PANTHER" id="PTHR30469:SF20">
    <property type="entry name" value="EFFLUX RND TRANSPORTER PERIPLASMIC ADAPTOR SUBUNIT"/>
    <property type="match status" value="1"/>
</dbReference>
<evidence type="ECO:0000256" key="4">
    <source>
        <dbReference type="SAM" id="SignalP"/>
    </source>
</evidence>
<dbReference type="Gene3D" id="1.10.287.470">
    <property type="entry name" value="Helix hairpin bin"/>
    <property type="match status" value="1"/>
</dbReference>
<evidence type="ECO:0000313" key="8">
    <source>
        <dbReference type="Proteomes" id="UP001147830"/>
    </source>
</evidence>
<feature type="signal peptide" evidence="4">
    <location>
        <begin position="1"/>
        <end position="23"/>
    </location>
</feature>
<dbReference type="AlphaFoldDB" id="A0A9X2WIG0"/>
<keyword evidence="8" id="KW-1185">Reference proteome</keyword>
<reference evidence="7" key="2">
    <citation type="submission" date="2022-08" db="EMBL/GenBank/DDBJ databases">
        <authorList>
            <person name="Dong C."/>
        </authorList>
    </citation>
    <scope>NUCLEOTIDE SEQUENCE</scope>
    <source>
        <strain evidence="7">59MF3M-4</strain>
    </source>
</reference>
<evidence type="ECO:0000256" key="2">
    <source>
        <dbReference type="ARBA" id="ARBA00009477"/>
    </source>
</evidence>
<dbReference type="InterPro" id="IPR006143">
    <property type="entry name" value="RND_pump_MFP"/>
</dbReference>
<keyword evidence="3" id="KW-0813">Transport</keyword>
<keyword evidence="4" id="KW-0732">Signal</keyword>
<comment type="similarity">
    <text evidence="2">Belongs to the membrane fusion protein (MFP) (TC 8.A.1) family.</text>
</comment>
<feature type="domain" description="Multidrug resistance protein MdtA-like C-terminal permuted SH3" evidence="6">
    <location>
        <begin position="301"/>
        <end position="348"/>
    </location>
</feature>
<dbReference type="EMBL" id="JAOANI010000031">
    <property type="protein sequence ID" value="MCT7361071.1"/>
    <property type="molecule type" value="Genomic_DNA"/>
</dbReference>
<dbReference type="Gene3D" id="2.40.30.170">
    <property type="match status" value="1"/>
</dbReference>
<dbReference type="GO" id="GO:1990281">
    <property type="term" value="C:efflux pump complex"/>
    <property type="evidence" value="ECO:0007669"/>
    <property type="project" value="TreeGrafter"/>
</dbReference>
<dbReference type="NCBIfam" id="TIGR01730">
    <property type="entry name" value="RND_mfp"/>
    <property type="match status" value="1"/>
</dbReference>
<dbReference type="Pfam" id="PF25917">
    <property type="entry name" value="BSH_RND"/>
    <property type="match status" value="1"/>
</dbReference>
<evidence type="ECO:0000256" key="1">
    <source>
        <dbReference type="ARBA" id="ARBA00004196"/>
    </source>
</evidence>
<sequence>MTYLSRSQWLLPIVAIFPLLLSACSQQEASATATVVHPAKVFQISPASQSILRRFPAQVQAAERAALAFRVSGELLTLPAQAGKEVRQGDVLARLDPSDYQLRVDDRKARYELALSQFQRVKGLFELGQISQSQFDQAKAELDISKAALATARTDLSYTTLKAPFSGVIAEVYADNHQPVAGGKTLVMLQAKDQLEVRLQIPENLMAHIAKKENTSYQPDVEFEALPGKRFRASYKEHTAQADPATGSFTITLTLPRPPSLNLLPGMTASVHVDLSQVLSETNPNLIVPPQSVFQSEQQADGSSQAMVWIVGADMTLQMRAVEIGQLSTAGLEITQGLQPGDTILAAGVHQAHEGMRIRPWIQERGL</sequence>
<comment type="subcellular location">
    <subcellularLocation>
        <location evidence="1">Cell envelope</location>
    </subcellularLocation>
</comment>
<dbReference type="PANTHER" id="PTHR30469">
    <property type="entry name" value="MULTIDRUG RESISTANCE PROTEIN MDTA"/>
    <property type="match status" value="1"/>
</dbReference>
<proteinExistence type="inferred from homology"/>